<proteinExistence type="predicted"/>
<name>A0AA86TJJ0_9EUKA</name>
<gene>
    <name evidence="3" type="ORF">HINF_LOCUS4360</name>
    <name evidence="2" type="ORF">HINF_LOCUS6796</name>
</gene>
<evidence type="ECO:0000256" key="1">
    <source>
        <dbReference type="SAM" id="MobiDB-lite"/>
    </source>
</evidence>
<reference evidence="2" key="1">
    <citation type="submission" date="2023-06" db="EMBL/GenBank/DDBJ databases">
        <authorList>
            <person name="Kurt Z."/>
        </authorList>
    </citation>
    <scope>NUCLEOTIDE SEQUENCE</scope>
</reference>
<dbReference type="EMBL" id="CATOUU010000171">
    <property type="protein sequence ID" value="CAI9919151.1"/>
    <property type="molecule type" value="Genomic_DNA"/>
</dbReference>
<dbReference type="Proteomes" id="UP001642409">
    <property type="component" value="Unassembled WGS sequence"/>
</dbReference>
<evidence type="ECO:0000313" key="3">
    <source>
        <dbReference type="EMBL" id="CAL5977560.1"/>
    </source>
</evidence>
<dbReference type="EMBL" id="CAXDID020000008">
    <property type="protein sequence ID" value="CAL5977560.1"/>
    <property type="molecule type" value="Genomic_DNA"/>
</dbReference>
<protein>
    <submittedName>
        <fullName evidence="3">Hypothetical_protein</fullName>
    </submittedName>
</protein>
<evidence type="ECO:0000313" key="4">
    <source>
        <dbReference type="Proteomes" id="UP001642409"/>
    </source>
</evidence>
<dbReference type="AlphaFoldDB" id="A0AA86TJJ0"/>
<keyword evidence="4" id="KW-1185">Reference proteome</keyword>
<organism evidence="2">
    <name type="scientific">Hexamita inflata</name>
    <dbReference type="NCBI Taxonomy" id="28002"/>
    <lineage>
        <taxon>Eukaryota</taxon>
        <taxon>Metamonada</taxon>
        <taxon>Diplomonadida</taxon>
        <taxon>Hexamitidae</taxon>
        <taxon>Hexamitinae</taxon>
        <taxon>Hexamita</taxon>
    </lineage>
</organism>
<reference evidence="3 4" key="2">
    <citation type="submission" date="2024-07" db="EMBL/GenBank/DDBJ databases">
        <authorList>
            <person name="Akdeniz Z."/>
        </authorList>
    </citation>
    <scope>NUCLEOTIDE SEQUENCE [LARGE SCALE GENOMIC DNA]</scope>
</reference>
<evidence type="ECO:0000313" key="2">
    <source>
        <dbReference type="EMBL" id="CAI9919151.1"/>
    </source>
</evidence>
<accession>A0AA86TJJ0</accession>
<sequence>MNMIVSELYSGHDHLFSAFQKRQRILLCKMGLREALSTKLDTKATDHGRKTAHGPQPVTKQQNYRIRFASEQLHKYTRTEVEFAPGKQSTLQEIWRQTRC</sequence>
<comment type="caution">
    <text evidence="2">The sequence shown here is derived from an EMBL/GenBank/DDBJ whole genome shotgun (WGS) entry which is preliminary data.</text>
</comment>
<feature type="region of interest" description="Disordered" evidence="1">
    <location>
        <begin position="42"/>
        <end position="61"/>
    </location>
</feature>